<evidence type="ECO:0000313" key="2">
    <source>
        <dbReference type="EMBL" id="PRQ36342.1"/>
    </source>
</evidence>
<proteinExistence type="predicted"/>
<reference evidence="2 3" key="1">
    <citation type="journal article" date="2018" name="Nat. Genet.">
        <title>The Rosa genome provides new insights in the design of modern roses.</title>
        <authorList>
            <person name="Bendahmane M."/>
        </authorList>
    </citation>
    <scope>NUCLEOTIDE SEQUENCE [LARGE SCALE GENOMIC DNA]</scope>
    <source>
        <strain evidence="3">cv. Old Blush</strain>
    </source>
</reference>
<evidence type="ECO:0000313" key="3">
    <source>
        <dbReference type="Proteomes" id="UP000238479"/>
    </source>
</evidence>
<evidence type="ECO:0000256" key="1">
    <source>
        <dbReference type="SAM" id="Phobius"/>
    </source>
</evidence>
<name>A0A2P6QQ93_ROSCH</name>
<accession>A0A2P6QQ93</accession>
<keyword evidence="1" id="KW-0472">Membrane</keyword>
<protein>
    <submittedName>
        <fullName evidence="2">Uncharacterized protein</fullName>
    </submittedName>
</protein>
<dbReference type="Gramene" id="PRQ36342">
    <property type="protein sequence ID" value="PRQ36342"/>
    <property type="gene ID" value="RchiOBHm_Chr4g0390401"/>
</dbReference>
<keyword evidence="3" id="KW-1185">Reference proteome</keyword>
<dbReference type="Proteomes" id="UP000238479">
    <property type="component" value="Chromosome 4"/>
</dbReference>
<keyword evidence="1" id="KW-0812">Transmembrane</keyword>
<dbReference type="EMBL" id="PDCK01000042">
    <property type="protein sequence ID" value="PRQ36342.1"/>
    <property type="molecule type" value="Genomic_DNA"/>
</dbReference>
<sequence length="164" mass="18871">MFVTWDWTSLSSFCYIIPCLEITETLLNETLESRKPINTFFHCDAKNNRTVEAKSHSSTLLHVSSISCAVQVYEKIPIGIWLLAARIEEFETDPIQFQVCANILQEFGFIDLLVFASFMIFRIVSIWNFLVVSGILIFEFWNFSIVLSCCSLVQHNTKHDSCIT</sequence>
<gene>
    <name evidence="2" type="ORF">RchiOBHm_Chr4g0390401</name>
</gene>
<feature type="transmembrane region" description="Helical" evidence="1">
    <location>
        <begin position="112"/>
        <end position="138"/>
    </location>
</feature>
<organism evidence="2 3">
    <name type="scientific">Rosa chinensis</name>
    <name type="common">China rose</name>
    <dbReference type="NCBI Taxonomy" id="74649"/>
    <lineage>
        <taxon>Eukaryota</taxon>
        <taxon>Viridiplantae</taxon>
        <taxon>Streptophyta</taxon>
        <taxon>Embryophyta</taxon>
        <taxon>Tracheophyta</taxon>
        <taxon>Spermatophyta</taxon>
        <taxon>Magnoliopsida</taxon>
        <taxon>eudicotyledons</taxon>
        <taxon>Gunneridae</taxon>
        <taxon>Pentapetalae</taxon>
        <taxon>rosids</taxon>
        <taxon>fabids</taxon>
        <taxon>Rosales</taxon>
        <taxon>Rosaceae</taxon>
        <taxon>Rosoideae</taxon>
        <taxon>Rosoideae incertae sedis</taxon>
        <taxon>Rosa</taxon>
    </lineage>
</organism>
<dbReference type="AlphaFoldDB" id="A0A2P6QQ93"/>
<comment type="caution">
    <text evidence="2">The sequence shown here is derived from an EMBL/GenBank/DDBJ whole genome shotgun (WGS) entry which is preliminary data.</text>
</comment>
<keyword evidence="1" id="KW-1133">Transmembrane helix</keyword>